<comment type="similarity">
    <text evidence="1">Belongs to the glycosyltransferase 2 family.</text>
</comment>
<evidence type="ECO:0000256" key="1">
    <source>
        <dbReference type="ARBA" id="ARBA00006739"/>
    </source>
</evidence>
<evidence type="ECO:0000313" key="8">
    <source>
        <dbReference type="RefSeq" id="XP_028147383.1"/>
    </source>
</evidence>
<gene>
    <name evidence="8" type="primary">LOC114340808</name>
</gene>
<evidence type="ECO:0000256" key="4">
    <source>
        <dbReference type="SAM" id="Phobius"/>
    </source>
</evidence>
<evidence type="ECO:0000259" key="5">
    <source>
        <dbReference type="Pfam" id="PF13632"/>
    </source>
</evidence>
<dbReference type="PANTHER" id="PTHR16779:SF1">
    <property type="entry name" value="BETA-1,4-MANNOSYLTRANSFERASE EGH"/>
    <property type="match status" value="1"/>
</dbReference>
<dbReference type="InterPro" id="IPR027389">
    <property type="entry name" value="B_mannosylTrfase_Bre-3/Egh"/>
</dbReference>
<dbReference type="GO" id="GO:0005737">
    <property type="term" value="C:cytoplasm"/>
    <property type="evidence" value="ECO:0007669"/>
    <property type="project" value="TreeGrafter"/>
</dbReference>
<reference evidence="6" key="2">
    <citation type="submission" date="2025-05" db="UniProtKB">
        <authorList>
            <consortium name="EnsemblMetazoa"/>
        </authorList>
    </citation>
    <scope>IDENTIFICATION</scope>
</reference>
<dbReference type="Proteomes" id="UP001652700">
    <property type="component" value="Unplaced"/>
</dbReference>
<dbReference type="FunFam" id="3.90.550.10:FF:000175">
    <property type="entry name" value="Beta-1,4-mannosyltransferase bre-3"/>
    <property type="match status" value="1"/>
</dbReference>
<dbReference type="RefSeq" id="XP_028147383.1">
    <property type="nucleotide sequence ID" value="XM_028291582.1"/>
</dbReference>
<keyword evidence="2" id="KW-0328">Glycosyltransferase</keyword>
<accession>A0A6P7GQA2</accession>
<sequence>MLSSKAKHYLHCLLFLNVIIFFEIFTGGIKSFGEGVFVPPTELNPWIQYGVFGATLLYILRFLTFLPLPQVIFNCLGLTLYNAFPEKVVLKGSPLLAPFICIRIVTRGDFPQLVKNNVVRNMNKCLDAGLENFLIEVVTDKSIGLETHRRTREVVVPADYRTKSGALYKARALQYCLEDGVNILSDNDWIVHLDEETLLTENSVRGILNFVMDGKHPFGQGLITYANEEVVNWITTLADSFRVTDDMGKLKLQFLMFHKPYFSWKGSYVVTQLAAEKDVSFDNGLDGSIAEDCFFAMRAYSKGYTFNYIEGEMWEKSPFTFWDFIQQRKRWLQGISLVVHSKAIPVKNKLLLACSCYSWLTLPLSVSNLIIAAKYPIPCPPFIDFICAFIGAVNIYMFIFGVIKSFTIYRFGLFKLTLCIVGAVIVIPFNLVIENIAVLWGIFGKKHKFYVVNKTNGPSLTSTV</sequence>
<dbReference type="InterPro" id="IPR001173">
    <property type="entry name" value="Glyco_trans_2-like"/>
</dbReference>
<evidence type="ECO:0000313" key="7">
    <source>
        <dbReference type="Proteomes" id="UP001652700"/>
    </source>
</evidence>
<dbReference type="GO" id="GO:0019187">
    <property type="term" value="F:beta-1,4-mannosyltransferase activity"/>
    <property type="evidence" value="ECO:0007669"/>
    <property type="project" value="InterPro"/>
</dbReference>
<evidence type="ECO:0000313" key="6">
    <source>
        <dbReference type="EnsemblMetazoa" id="XP_050509103.1"/>
    </source>
</evidence>
<evidence type="ECO:0000256" key="3">
    <source>
        <dbReference type="ARBA" id="ARBA00022679"/>
    </source>
</evidence>
<dbReference type="InParanoid" id="A0A6P7GQA2"/>
<feature type="transmembrane region" description="Helical" evidence="4">
    <location>
        <begin position="49"/>
        <end position="68"/>
    </location>
</feature>
<protein>
    <submittedName>
        <fullName evidence="8">Beta-1,4-mannosyltransferase egh</fullName>
    </submittedName>
</protein>
<feature type="transmembrane region" description="Helical" evidence="4">
    <location>
        <begin position="350"/>
        <end position="370"/>
    </location>
</feature>
<dbReference type="OrthoDB" id="3971593at2759"/>
<reference evidence="8" key="1">
    <citation type="submission" date="2025-04" db="UniProtKB">
        <authorList>
            <consortium name="RefSeq"/>
        </authorList>
    </citation>
    <scope>IDENTIFICATION</scope>
    <source>
        <tissue evidence="8">Whole insect</tissue>
    </source>
</reference>
<dbReference type="PANTHER" id="PTHR16779">
    <property type="entry name" value="BETA-1,4-MANNOSYLTRANSFERASE EGH"/>
    <property type="match status" value="1"/>
</dbReference>
<feature type="transmembrane region" description="Helical" evidence="4">
    <location>
        <begin position="382"/>
        <end position="403"/>
    </location>
</feature>
<keyword evidence="3" id="KW-0808">Transferase</keyword>
<dbReference type="SUPFAM" id="SSF53448">
    <property type="entry name" value="Nucleotide-diphospho-sugar transferases"/>
    <property type="match status" value="1"/>
</dbReference>
<evidence type="ECO:0000256" key="2">
    <source>
        <dbReference type="ARBA" id="ARBA00022676"/>
    </source>
</evidence>
<keyword evidence="4" id="KW-1133">Transmembrane helix</keyword>
<feature type="transmembrane region" description="Helical" evidence="4">
    <location>
        <begin position="12"/>
        <end position="29"/>
    </location>
</feature>
<keyword evidence="7" id="KW-1185">Reference proteome</keyword>
<dbReference type="AlphaFoldDB" id="A0A6P7GQA2"/>
<keyword evidence="4" id="KW-0472">Membrane</keyword>
<dbReference type="InterPro" id="IPR029044">
    <property type="entry name" value="Nucleotide-diphossugar_trans"/>
</dbReference>
<dbReference type="Pfam" id="PF13632">
    <property type="entry name" value="Glyco_trans_2_3"/>
    <property type="match status" value="1"/>
</dbReference>
<feature type="transmembrane region" description="Helical" evidence="4">
    <location>
        <begin position="415"/>
        <end position="443"/>
    </location>
</feature>
<proteinExistence type="inferred from homology"/>
<name>A0A6P7GQA2_DIAVI</name>
<keyword evidence="4" id="KW-0812">Transmembrane</keyword>
<feature type="domain" description="Glycosyltransferase 2-like" evidence="5">
    <location>
        <begin position="189"/>
        <end position="399"/>
    </location>
</feature>
<dbReference type="Gene3D" id="3.90.550.10">
    <property type="entry name" value="Spore Coat Polysaccharide Biosynthesis Protein SpsA, Chain A"/>
    <property type="match status" value="1"/>
</dbReference>
<dbReference type="FunCoup" id="A0A6P7GQA2">
    <property type="interactions" value="287"/>
</dbReference>
<organism evidence="8">
    <name type="scientific">Diabrotica virgifera virgifera</name>
    <name type="common">western corn rootworm</name>
    <dbReference type="NCBI Taxonomy" id="50390"/>
    <lineage>
        <taxon>Eukaryota</taxon>
        <taxon>Metazoa</taxon>
        <taxon>Ecdysozoa</taxon>
        <taxon>Arthropoda</taxon>
        <taxon>Hexapoda</taxon>
        <taxon>Insecta</taxon>
        <taxon>Pterygota</taxon>
        <taxon>Neoptera</taxon>
        <taxon>Endopterygota</taxon>
        <taxon>Coleoptera</taxon>
        <taxon>Polyphaga</taxon>
        <taxon>Cucujiformia</taxon>
        <taxon>Chrysomeloidea</taxon>
        <taxon>Chrysomelidae</taxon>
        <taxon>Galerucinae</taxon>
        <taxon>Diabroticina</taxon>
        <taxon>Diabroticites</taxon>
        <taxon>Diabrotica</taxon>
    </lineage>
</organism>
<dbReference type="EnsemblMetazoa" id="XM_050653146.1">
    <property type="protein sequence ID" value="XP_050509103.1"/>
    <property type="gene ID" value="LOC126886275"/>
</dbReference>